<gene>
    <name evidence="2" type="ORF">ECRASSUSDP1_LOCUS25425</name>
</gene>
<dbReference type="AlphaFoldDB" id="A0AAD1Y3K0"/>
<sequence length="139" mass="15378">MCQSSFDCSLIEHCCSANAEGLTNQGNMCVSMITGCPTDHPEWTIGPLLPLVLLVIFICFLVIFKVLENQTDQQQVSFTTKLSAEEVQGRAEQVSNSSTAREISTNPATKLDKSCVHPEFNLDEEEKAFLRDPLIPDKV</sequence>
<name>A0AAD1Y3K0_EUPCR</name>
<keyword evidence="1" id="KW-0812">Transmembrane</keyword>
<keyword evidence="1" id="KW-1133">Transmembrane helix</keyword>
<accession>A0AAD1Y3K0</accession>
<keyword evidence="3" id="KW-1185">Reference proteome</keyword>
<reference evidence="2" key="1">
    <citation type="submission" date="2023-07" db="EMBL/GenBank/DDBJ databases">
        <authorList>
            <consortium name="AG Swart"/>
            <person name="Singh M."/>
            <person name="Singh A."/>
            <person name="Seah K."/>
            <person name="Emmerich C."/>
        </authorList>
    </citation>
    <scope>NUCLEOTIDE SEQUENCE</scope>
    <source>
        <strain evidence="2">DP1</strain>
    </source>
</reference>
<organism evidence="2 3">
    <name type="scientific">Euplotes crassus</name>
    <dbReference type="NCBI Taxonomy" id="5936"/>
    <lineage>
        <taxon>Eukaryota</taxon>
        <taxon>Sar</taxon>
        <taxon>Alveolata</taxon>
        <taxon>Ciliophora</taxon>
        <taxon>Intramacronucleata</taxon>
        <taxon>Spirotrichea</taxon>
        <taxon>Hypotrichia</taxon>
        <taxon>Euplotida</taxon>
        <taxon>Euplotidae</taxon>
        <taxon>Moneuplotes</taxon>
    </lineage>
</organism>
<evidence type="ECO:0000256" key="1">
    <source>
        <dbReference type="SAM" id="Phobius"/>
    </source>
</evidence>
<proteinExistence type="predicted"/>
<feature type="transmembrane region" description="Helical" evidence="1">
    <location>
        <begin position="48"/>
        <end position="67"/>
    </location>
</feature>
<comment type="caution">
    <text evidence="2">The sequence shown here is derived from an EMBL/GenBank/DDBJ whole genome shotgun (WGS) entry which is preliminary data.</text>
</comment>
<dbReference type="Proteomes" id="UP001295684">
    <property type="component" value="Unassembled WGS sequence"/>
</dbReference>
<evidence type="ECO:0000313" key="2">
    <source>
        <dbReference type="EMBL" id="CAI2383909.1"/>
    </source>
</evidence>
<keyword evidence="1" id="KW-0472">Membrane</keyword>
<evidence type="ECO:0000313" key="3">
    <source>
        <dbReference type="Proteomes" id="UP001295684"/>
    </source>
</evidence>
<protein>
    <submittedName>
        <fullName evidence="2">Uncharacterized protein</fullName>
    </submittedName>
</protein>
<dbReference type="EMBL" id="CAMPGE010026215">
    <property type="protein sequence ID" value="CAI2383909.1"/>
    <property type="molecule type" value="Genomic_DNA"/>
</dbReference>